<evidence type="ECO:0000313" key="4">
    <source>
        <dbReference type="Proteomes" id="UP001596303"/>
    </source>
</evidence>
<gene>
    <name evidence="3" type="ORF">ACFQDM_02915</name>
</gene>
<evidence type="ECO:0000256" key="1">
    <source>
        <dbReference type="ARBA" id="ARBA00010617"/>
    </source>
</evidence>
<accession>A0ABW1S662</accession>
<comment type="similarity">
    <text evidence="1 2">Belongs to the cytochrome P450 family.</text>
</comment>
<dbReference type="PANTHER" id="PTHR46696">
    <property type="entry name" value="P450, PUTATIVE (EUROFUNG)-RELATED"/>
    <property type="match status" value="1"/>
</dbReference>
<dbReference type="RefSeq" id="WP_377375206.1">
    <property type="nucleotide sequence ID" value="NZ_JBHSSW010000003.1"/>
</dbReference>
<dbReference type="InterPro" id="IPR017972">
    <property type="entry name" value="Cyt_P450_CS"/>
</dbReference>
<organism evidence="3 4">
    <name type="scientific">Ponticaulis profundi</name>
    <dbReference type="NCBI Taxonomy" id="2665222"/>
    <lineage>
        <taxon>Bacteria</taxon>
        <taxon>Pseudomonadati</taxon>
        <taxon>Pseudomonadota</taxon>
        <taxon>Alphaproteobacteria</taxon>
        <taxon>Hyphomonadales</taxon>
        <taxon>Hyphomonadaceae</taxon>
        <taxon>Ponticaulis</taxon>
    </lineage>
</organism>
<keyword evidence="2" id="KW-0349">Heme</keyword>
<evidence type="ECO:0000313" key="3">
    <source>
        <dbReference type="EMBL" id="MFC6197008.1"/>
    </source>
</evidence>
<proteinExistence type="inferred from homology"/>
<dbReference type="InterPro" id="IPR036396">
    <property type="entry name" value="Cyt_P450_sf"/>
</dbReference>
<name>A0ABW1S662_9PROT</name>
<reference evidence="4" key="1">
    <citation type="journal article" date="2019" name="Int. J. Syst. Evol. Microbiol.">
        <title>The Global Catalogue of Microorganisms (GCM) 10K type strain sequencing project: providing services to taxonomists for standard genome sequencing and annotation.</title>
        <authorList>
            <consortium name="The Broad Institute Genomics Platform"/>
            <consortium name="The Broad Institute Genome Sequencing Center for Infectious Disease"/>
            <person name="Wu L."/>
            <person name="Ma J."/>
        </authorList>
    </citation>
    <scope>NUCLEOTIDE SEQUENCE [LARGE SCALE GENOMIC DNA]</scope>
    <source>
        <strain evidence="4">CGMCC-1.15741</strain>
    </source>
</reference>
<dbReference type="EMBL" id="JBHSSW010000003">
    <property type="protein sequence ID" value="MFC6197008.1"/>
    <property type="molecule type" value="Genomic_DNA"/>
</dbReference>
<protein>
    <submittedName>
        <fullName evidence="3">Cytochrome P450</fullName>
    </submittedName>
</protein>
<dbReference type="InterPro" id="IPR001128">
    <property type="entry name" value="Cyt_P450"/>
</dbReference>
<evidence type="ECO:0000256" key="2">
    <source>
        <dbReference type="RuleBase" id="RU000461"/>
    </source>
</evidence>
<dbReference type="PRINTS" id="PR00359">
    <property type="entry name" value="BP450"/>
</dbReference>
<keyword evidence="2" id="KW-0560">Oxidoreductase</keyword>
<dbReference type="Gene3D" id="1.10.630.10">
    <property type="entry name" value="Cytochrome P450"/>
    <property type="match status" value="1"/>
</dbReference>
<dbReference type="CDD" id="cd11033">
    <property type="entry name" value="CYP142-like"/>
    <property type="match status" value="1"/>
</dbReference>
<dbReference type="PRINTS" id="PR00385">
    <property type="entry name" value="P450"/>
</dbReference>
<sequence length="424" mass="47683">MKISQEQANLIADPRAFAAWDPIHELYRDLRRDAPLAKASPEGYGEFWVVTRFADIQAIEKQNELFHAGDRTPTLMPLATEEFIKQMTGGSPHIVRSLVQMDNPDHFKHRMLTQSWFMPQSLKKLEDRIREIARSFVDKMLATEGECDFARDIAFYYPLHVVMEVIGVPEADEPRMLKLTQELFGAADPDLNREGSADMTAEESAAITGAVVADFHNYFSTISEERRKDPQNDLATIIANAEIDGLPIGFQEAMGYYIIAATAGHDTTSATTASAMIELAKSPDMLKRLQDDPSLIPGFVEESIRWETPVKHFLRTATADTEIAGQKIAKDDYLYLAYPSGNRDEAVFDDPFEFRPERSPNRHVAFGYGAHICLGQHLARMEMRVLWEELLPKLKTLELNGAPTRMAASFVCGPKSVPVRFSVN</sequence>
<keyword evidence="4" id="KW-1185">Reference proteome</keyword>
<dbReference type="InterPro" id="IPR002397">
    <property type="entry name" value="Cyt_P450_B"/>
</dbReference>
<keyword evidence="2" id="KW-0408">Iron</keyword>
<dbReference type="PROSITE" id="PS00086">
    <property type="entry name" value="CYTOCHROME_P450"/>
    <property type="match status" value="1"/>
</dbReference>
<keyword evidence="2" id="KW-0479">Metal-binding</keyword>
<dbReference type="PANTHER" id="PTHR46696:SF4">
    <property type="entry name" value="BIOTIN BIOSYNTHESIS CYTOCHROME P450"/>
    <property type="match status" value="1"/>
</dbReference>
<dbReference type="Proteomes" id="UP001596303">
    <property type="component" value="Unassembled WGS sequence"/>
</dbReference>
<dbReference type="SUPFAM" id="SSF48264">
    <property type="entry name" value="Cytochrome P450"/>
    <property type="match status" value="1"/>
</dbReference>
<comment type="caution">
    <text evidence="3">The sequence shown here is derived from an EMBL/GenBank/DDBJ whole genome shotgun (WGS) entry which is preliminary data.</text>
</comment>
<keyword evidence="2" id="KW-0503">Monooxygenase</keyword>
<dbReference type="Pfam" id="PF00067">
    <property type="entry name" value="p450"/>
    <property type="match status" value="1"/>
</dbReference>